<sequence>MEAKKGHFVSDVLDDGGDLIIRITDSLGEKYDITYSTSSLVDSRSMIRASDKWANLILNASRCGQACNHRVIAVSGEILAYSTLLFIIHSHFQMVSGSVEDLCDLYYLVVLADELEVLRLLRPWIGTWLKPHQQWYDSLHYMAYTDNDEFDTRQKVAWILGEKELMNQILIRRTRIATLTKDTLTLQVHDAELMGDPDFTRRFLPSMPNISQPRLSAYPELREDEKHSRLCDQKLLETHRQFREELTRGLHCECTAANVHPFAKVACTSEIQNTVARVVTRSLYKNNIGTPPILDSIDDVYCRIMAFKLCYVPGTGPIMHHACNPIVRLRGRLNRVIENIPSPLDEEMETYLDARAKLLGLLP</sequence>
<gene>
    <name evidence="1" type="ORF">PG991_012324</name>
</gene>
<keyword evidence="2" id="KW-1185">Reference proteome</keyword>
<evidence type="ECO:0000313" key="2">
    <source>
        <dbReference type="Proteomes" id="UP001396898"/>
    </source>
</evidence>
<comment type="caution">
    <text evidence="1">The sequence shown here is derived from an EMBL/GenBank/DDBJ whole genome shotgun (WGS) entry which is preliminary data.</text>
</comment>
<evidence type="ECO:0000313" key="1">
    <source>
        <dbReference type="EMBL" id="KAK8006027.1"/>
    </source>
</evidence>
<dbReference type="Proteomes" id="UP001396898">
    <property type="component" value="Unassembled WGS sequence"/>
</dbReference>
<dbReference type="EMBL" id="JAQQWI010000017">
    <property type="protein sequence ID" value="KAK8006027.1"/>
    <property type="molecule type" value="Genomic_DNA"/>
</dbReference>
<reference evidence="1 2" key="1">
    <citation type="submission" date="2023-01" db="EMBL/GenBank/DDBJ databases">
        <title>Analysis of 21 Apiospora genomes using comparative genomics revels a genus with tremendous synthesis potential of carbohydrate active enzymes and secondary metabolites.</title>
        <authorList>
            <person name="Sorensen T."/>
        </authorList>
    </citation>
    <scope>NUCLEOTIDE SEQUENCE [LARGE SCALE GENOMIC DNA]</scope>
    <source>
        <strain evidence="1 2">CBS 20057</strain>
    </source>
</reference>
<name>A0ABR1R9W2_9PEZI</name>
<accession>A0ABR1R9W2</accession>
<organism evidence="1 2">
    <name type="scientific">Apiospora marii</name>
    <dbReference type="NCBI Taxonomy" id="335849"/>
    <lineage>
        <taxon>Eukaryota</taxon>
        <taxon>Fungi</taxon>
        <taxon>Dikarya</taxon>
        <taxon>Ascomycota</taxon>
        <taxon>Pezizomycotina</taxon>
        <taxon>Sordariomycetes</taxon>
        <taxon>Xylariomycetidae</taxon>
        <taxon>Amphisphaeriales</taxon>
        <taxon>Apiosporaceae</taxon>
        <taxon>Apiospora</taxon>
    </lineage>
</organism>
<proteinExistence type="predicted"/>
<protein>
    <submittedName>
        <fullName evidence="1">Uncharacterized protein</fullName>
    </submittedName>
</protein>